<evidence type="ECO:0000256" key="4">
    <source>
        <dbReference type="ARBA" id="ARBA00022729"/>
    </source>
</evidence>
<keyword evidence="7" id="KW-0325">Glycoprotein</keyword>
<dbReference type="AlphaFoldDB" id="A0AAD9L2I6"/>
<evidence type="ECO:0000256" key="8">
    <source>
        <dbReference type="ARBA" id="ARBA00023288"/>
    </source>
</evidence>
<accession>A0AAD9L2I6</accession>
<dbReference type="Pfam" id="PF16975">
    <property type="entry name" value="UPAR_LY6_2"/>
    <property type="match status" value="1"/>
</dbReference>
<proteinExistence type="predicted"/>
<keyword evidence="9" id="KW-0812">Transmembrane</keyword>
<reference evidence="10" key="1">
    <citation type="journal article" date="2023" name="Mol. Biol. Evol.">
        <title>Third-Generation Sequencing Reveals the Adaptive Role of the Epigenome in Three Deep-Sea Polychaetes.</title>
        <authorList>
            <person name="Perez M."/>
            <person name="Aroh O."/>
            <person name="Sun Y."/>
            <person name="Lan Y."/>
            <person name="Juniper S.K."/>
            <person name="Young C.R."/>
            <person name="Angers B."/>
            <person name="Qian P.Y."/>
        </authorList>
    </citation>
    <scope>NUCLEOTIDE SEQUENCE</scope>
    <source>
        <strain evidence="10">R07B-5</strain>
    </source>
</reference>
<evidence type="ECO:0000313" key="10">
    <source>
        <dbReference type="EMBL" id="KAK2182178.1"/>
    </source>
</evidence>
<keyword evidence="6" id="KW-1015">Disulfide bond</keyword>
<keyword evidence="8" id="KW-0449">Lipoprotein</keyword>
<dbReference type="GO" id="GO:0030548">
    <property type="term" value="F:acetylcholine receptor regulator activity"/>
    <property type="evidence" value="ECO:0007669"/>
    <property type="project" value="InterPro"/>
</dbReference>
<evidence type="ECO:0000256" key="9">
    <source>
        <dbReference type="SAM" id="Phobius"/>
    </source>
</evidence>
<comment type="caution">
    <text evidence="10">The sequence shown here is derived from an EMBL/GenBank/DDBJ whole genome shotgun (WGS) entry which is preliminary data.</text>
</comment>
<feature type="transmembrane region" description="Helical" evidence="9">
    <location>
        <begin position="12"/>
        <end position="32"/>
    </location>
</feature>
<keyword evidence="3" id="KW-0336">GPI-anchor</keyword>
<sequence>MDTIHTWCRQPGWSRVCLVMLIMMLLATVGTVDTLVINGEKDSAQEEQEVFVCWTCRDKVDNDACNDWAPNVRCPNNNTVCKTVHRLSTTSGRSVAVNKFCVHQSHCTHDMIGCLATGIPGEQECVSCCNYAYCNEAVPTNHSMALMLSSLPVESGGIPSVHCSPITFTLLICAALRIFLRDFCVNT</sequence>
<keyword evidence="11" id="KW-1185">Reference proteome</keyword>
<evidence type="ECO:0000256" key="5">
    <source>
        <dbReference type="ARBA" id="ARBA00023136"/>
    </source>
</evidence>
<dbReference type="Proteomes" id="UP001209878">
    <property type="component" value="Unassembled WGS sequence"/>
</dbReference>
<keyword evidence="4" id="KW-0732">Signal</keyword>
<keyword evidence="2" id="KW-1003">Cell membrane</keyword>
<dbReference type="EMBL" id="JAODUO010000364">
    <property type="protein sequence ID" value="KAK2182178.1"/>
    <property type="molecule type" value="Genomic_DNA"/>
</dbReference>
<dbReference type="GO" id="GO:0005886">
    <property type="term" value="C:plasma membrane"/>
    <property type="evidence" value="ECO:0007669"/>
    <property type="project" value="UniProtKB-SubCell"/>
</dbReference>
<keyword evidence="5 9" id="KW-0472">Membrane</keyword>
<evidence type="ECO:0000256" key="7">
    <source>
        <dbReference type="ARBA" id="ARBA00023180"/>
    </source>
</evidence>
<dbReference type="InterPro" id="IPR039457">
    <property type="entry name" value="LYPD6-like"/>
</dbReference>
<organism evidence="10 11">
    <name type="scientific">Ridgeia piscesae</name>
    <name type="common">Tubeworm</name>
    <dbReference type="NCBI Taxonomy" id="27915"/>
    <lineage>
        <taxon>Eukaryota</taxon>
        <taxon>Metazoa</taxon>
        <taxon>Spiralia</taxon>
        <taxon>Lophotrochozoa</taxon>
        <taxon>Annelida</taxon>
        <taxon>Polychaeta</taxon>
        <taxon>Sedentaria</taxon>
        <taxon>Canalipalpata</taxon>
        <taxon>Sabellida</taxon>
        <taxon>Siboglinidae</taxon>
        <taxon>Ridgeia</taxon>
    </lineage>
</organism>
<comment type="subcellular location">
    <subcellularLocation>
        <location evidence="1">Cell membrane</location>
        <topology evidence="1">Lipid-anchor</topology>
        <topology evidence="1">GPI-anchor</topology>
    </subcellularLocation>
</comment>
<dbReference type="SUPFAM" id="SSF57302">
    <property type="entry name" value="Snake toxin-like"/>
    <property type="match status" value="1"/>
</dbReference>
<evidence type="ECO:0000256" key="1">
    <source>
        <dbReference type="ARBA" id="ARBA00004609"/>
    </source>
</evidence>
<evidence type="ECO:0000256" key="2">
    <source>
        <dbReference type="ARBA" id="ARBA00022475"/>
    </source>
</evidence>
<dbReference type="PANTHER" id="PTHR31171:SF3">
    <property type="entry name" value="LY6_PLAUR DOMAIN-CONTAINING PROTEIN 6B"/>
    <property type="match status" value="1"/>
</dbReference>
<evidence type="ECO:0000313" key="11">
    <source>
        <dbReference type="Proteomes" id="UP001209878"/>
    </source>
</evidence>
<dbReference type="PANTHER" id="PTHR31171">
    <property type="entry name" value="LY6/PLAUR DOMAIN-CONTAINING PROTEIN 6"/>
    <property type="match status" value="1"/>
</dbReference>
<evidence type="ECO:0000256" key="6">
    <source>
        <dbReference type="ARBA" id="ARBA00023157"/>
    </source>
</evidence>
<gene>
    <name evidence="10" type="ORF">NP493_364g03034</name>
</gene>
<dbReference type="InterPro" id="IPR045860">
    <property type="entry name" value="Snake_toxin-like_sf"/>
</dbReference>
<name>A0AAD9L2I6_RIDPI</name>
<keyword evidence="9" id="KW-1133">Transmembrane helix</keyword>
<evidence type="ECO:0000256" key="3">
    <source>
        <dbReference type="ARBA" id="ARBA00022622"/>
    </source>
</evidence>
<dbReference type="GO" id="GO:0098552">
    <property type="term" value="C:side of membrane"/>
    <property type="evidence" value="ECO:0007669"/>
    <property type="project" value="UniProtKB-KW"/>
</dbReference>
<protein>
    <submittedName>
        <fullName evidence="10">Uncharacterized protein</fullName>
    </submittedName>
</protein>